<evidence type="ECO:0000256" key="13">
    <source>
        <dbReference type="ARBA" id="ARBA00023128"/>
    </source>
</evidence>
<evidence type="ECO:0000256" key="4">
    <source>
        <dbReference type="ARBA" id="ARBA00012791"/>
    </source>
</evidence>
<dbReference type="GO" id="GO:0106430">
    <property type="term" value="F:dihydroorotate dehydrogenase (quinone) activity"/>
    <property type="evidence" value="ECO:0007669"/>
    <property type="project" value="UniProtKB-EC"/>
</dbReference>
<dbReference type="Gene3D" id="3.20.20.70">
    <property type="entry name" value="Aldolase class I"/>
    <property type="match status" value="1"/>
</dbReference>
<dbReference type="EMBL" id="CH916373">
    <property type="protein sequence ID" value="EDV94814.1"/>
    <property type="molecule type" value="Genomic_DNA"/>
</dbReference>
<dbReference type="Pfam" id="PF01180">
    <property type="entry name" value="DHO_dh"/>
    <property type="match status" value="1"/>
</dbReference>
<dbReference type="InterPro" id="IPR001295">
    <property type="entry name" value="Dihydroorotate_DH_CS"/>
</dbReference>
<reference evidence="18 19" key="1">
    <citation type="journal article" date="2007" name="Nature">
        <title>Evolution of genes and genomes on the Drosophila phylogeny.</title>
        <authorList>
            <consortium name="Drosophila 12 Genomes Consortium"/>
            <person name="Clark A.G."/>
            <person name="Eisen M.B."/>
            <person name="Smith D.R."/>
            <person name="Bergman C.M."/>
            <person name="Oliver B."/>
            <person name="Markow T.A."/>
            <person name="Kaufman T.C."/>
            <person name="Kellis M."/>
            <person name="Gelbart W."/>
            <person name="Iyer V.N."/>
            <person name="Pollard D.A."/>
            <person name="Sackton T.B."/>
            <person name="Larracuente A.M."/>
            <person name="Singh N.D."/>
            <person name="Abad J.P."/>
            <person name="Abt D.N."/>
            <person name="Adryan B."/>
            <person name="Aguade M."/>
            <person name="Akashi H."/>
            <person name="Anderson W.W."/>
            <person name="Aquadro C.F."/>
            <person name="Ardell D.H."/>
            <person name="Arguello R."/>
            <person name="Artieri C.G."/>
            <person name="Barbash D.A."/>
            <person name="Barker D."/>
            <person name="Barsanti P."/>
            <person name="Batterham P."/>
            <person name="Batzoglou S."/>
            <person name="Begun D."/>
            <person name="Bhutkar A."/>
            <person name="Blanco E."/>
            <person name="Bosak S.A."/>
            <person name="Bradley R.K."/>
            <person name="Brand A.D."/>
            <person name="Brent M.R."/>
            <person name="Brooks A.N."/>
            <person name="Brown R.H."/>
            <person name="Butlin R.K."/>
            <person name="Caggese C."/>
            <person name="Calvi B.R."/>
            <person name="Bernardo de Carvalho A."/>
            <person name="Caspi A."/>
            <person name="Castrezana S."/>
            <person name="Celniker S.E."/>
            <person name="Chang J.L."/>
            <person name="Chapple C."/>
            <person name="Chatterji S."/>
            <person name="Chinwalla A."/>
            <person name="Civetta A."/>
            <person name="Clifton S.W."/>
            <person name="Comeron J.M."/>
            <person name="Costello J.C."/>
            <person name="Coyne J.A."/>
            <person name="Daub J."/>
            <person name="David R.G."/>
            <person name="Delcher A.L."/>
            <person name="Delehaunty K."/>
            <person name="Do C.B."/>
            <person name="Ebling H."/>
            <person name="Edwards K."/>
            <person name="Eickbush T."/>
            <person name="Evans J.D."/>
            <person name="Filipski A."/>
            <person name="Findeiss S."/>
            <person name="Freyhult E."/>
            <person name="Fulton L."/>
            <person name="Fulton R."/>
            <person name="Garcia A.C."/>
            <person name="Gardiner A."/>
            <person name="Garfield D.A."/>
            <person name="Garvin B.E."/>
            <person name="Gibson G."/>
            <person name="Gilbert D."/>
            <person name="Gnerre S."/>
            <person name="Godfrey J."/>
            <person name="Good R."/>
            <person name="Gotea V."/>
            <person name="Gravely B."/>
            <person name="Greenberg A.J."/>
            <person name="Griffiths-Jones S."/>
            <person name="Gross S."/>
            <person name="Guigo R."/>
            <person name="Gustafson E.A."/>
            <person name="Haerty W."/>
            <person name="Hahn M.W."/>
            <person name="Halligan D.L."/>
            <person name="Halpern A.L."/>
            <person name="Halter G.M."/>
            <person name="Han M.V."/>
            <person name="Heger A."/>
            <person name="Hillier L."/>
            <person name="Hinrichs A.S."/>
            <person name="Holmes I."/>
            <person name="Hoskins R.A."/>
            <person name="Hubisz M.J."/>
            <person name="Hultmark D."/>
            <person name="Huntley M.A."/>
            <person name="Jaffe D.B."/>
            <person name="Jagadeeshan S."/>
            <person name="Jeck W.R."/>
            <person name="Johnson J."/>
            <person name="Jones C.D."/>
            <person name="Jordan W.C."/>
            <person name="Karpen G.H."/>
            <person name="Kataoka E."/>
            <person name="Keightley P.D."/>
            <person name="Kheradpour P."/>
            <person name="Kirkness E.F."/>
            <person name="Koerich L.B."/>
            <person name="Kristiansen K."/>
            <person name="Kudrna D."/>
            <person name="Kulathinal R.J."/>
            <person name="Kumar S."/>
            <person name="Kwok R."/>
            <person name="Lander E."/>
            <person name="Langley C.H."/>
            <person name="Lapoint R."/>
            <person name="Lazzaro B.P."/>
            <person name="Lee S.J."/>
            <person name="Levesque L."/>
            <person name="Li R."/>
            <person name="Lin C.F."/>
            <person name="Lin M.F."/>
            <person name="Lindblad-Toh K."/>
            <person name="Llopart A."/>
            <person name="Long M."/>
            <person name="Low L."/>
            <person name="Lozovsky E."/>
            <person name="Lu J."/>
            <person name="Luo M."/>
            <person name="Machado C.A."/>
            <person name="Makalowski W."/>
            <person name="Marzo M."/>
            <person name="Matsuda M."/>
            <person name="Matzkin L."/>
            <person name="McAllister B."/>
            <person name="McBride C.S."/>
            <person name="McKernan B."/>
            <person name="McKernan K."/>
            <person name="Mendez-Lago M."/>
            <person name="Minx P."/>
            <person name="Mollenhauer M.U."/>
            <person name="Montooth K."/>
            <person name="Mount S.M."/>
            <person name="Mu X."/>
            <person name="Myers E."/>
            <person name="Negre B."/>
            <person name="Newfeld S."/>
            <person name="Nielsen R."/>
            <person name="Noor M.A."/>
            <person name="O'Grady P."/>
            <person name="Pachter L."/>
            <person name="Papaceit M."/>
            <person name="Parisi M.J."/>
            <person name="Parisi M."/>
            <person name="Parts L."/>
            <person name="Pedersen J.S."/>
            <person name="Pesole G."/>
            <person name="Phillippy A.M."/>
            <person name="Ponting C.P."/>
            <person name="Pop M."/>
            <person name="Porcelli D."/>
            <person name="Powell J.R."/>
            <person name="Prohaska S."/>
            <person name="Pruitt K."/>
            <person name="Puig M."/>
            <person name="Quesneville H."/>
            <person name="Ram K.R."/>
            <person name="Rand D."/>
            <person name="Rasmussen M.D."/>
            <person name="Reed L.K."/>
            <person name="Reenan R."/>
            <person name="Reily A."/>
            <person name="Remington K.A."/>
            <person name="Rieger T.T."/>
            <person name="Ritchie M.G."/>
            <person name="Robin C."/>
            <person name="Rogers Y.H."/>
            <person name="Rohde C."/>
            <person name="Rozas J."/>
            <person name="Rubenfield M.J."/>
            <person name="Ruiz A."/>
            <person name="Russo S."/>
            <person name="Salzberg S.L."/>
            <person name="Sanchez-Gracia A."/>
            <person name="Saranga D.J."/>
            <person name="Sato H."/>
            <person name="Schaeffer S.W."/>
            <person name="Schatz M.C."/>
            <person name="Schlenke T."/>
            <person name="Schwartz R."/>
            <person name="Segarra C."/>
            <person name="Singh R.S."/>
            <person name="Sirot L."/>
            <person name="Sirota M."/>
            <person name="Sisneros N.B."/>
            <person name="Smith C.D."/>
            <person name="Smith T.F."/>
            <person name="Spieth J."/>
            <person name="Stage D.E."/>
            <person name="Stark A."/>
            <person name="Stephan W."/>
            <person name="Strausberg R.L."/>
            <person name="Strempel S."/>
            <person name="Sturgill D."/>
            <person name="Sutton G."/>
            <person name="Sutton G.G."/>
            <person name="Tao W."/>
            <person name="Teichmann S."/>
            <person name="Tobari Y.N."/>
            <person name="Tomimura Y."/>
            <person name="Tsolas J.M."/>
            <person name="Valente V.L."/>
            <person name="Venter E."/>
            <person name="Venter J.C."/>
            <person name="Vicario S."/>
            <person name="Vieira F.G."/>
            <person name="Vilella A.J."/>
            <person name="Villasante A."/>
            <person name="Walenz B."/>
            <person name="Wang J."/>
            <person name="Wasserman M."/>
            <person name="Watts T."/>
            <person name="Wilson D."/>
            <person name="Wilson R.K."/>
            <person name="Wing R.A."/>
            <person name="Wolfner M.F."/>
            <person name="Wong A."/>
            <person name="Wong G.K."/>
            <person name="Wu C.I."/>
            <person name="Wu G."/>
            <person name="Yamamoto D."/>
            <person name="Yang H.P."/>
            <person name="Yang S.P."/>
            <person name="Yorke J.A."/>
            <person name="Yoshida K."/>
            <person name="Zdobnov E."/>
            <person name="Zhang P."/>
            <person name="Zhang Y."/>
            <person name="Zimin A.V."/>
            <person name="Baldwin J."/>
            <person name="Abdouelleil A."/>
            <person name="Abdulkadir J."/>
            <person name="Abebe A."/>
            <person name="Abera B."/>
            <person name="Abreu J."/>
            <person name="Acer S.C."/>
            <person name="Aftuck L."/>
            <person name="Alexander A."/>
            <person name="An P."/>
            <person name="Anderson E."/>
            <person name="Anderson S."/>
            <person name="Arachi H."/>
            <person name="Azer M."/>
            <person name="Bachantsang P."/>
            <person name="Barry A."/>
            <person name="Bayul T."/>
            <person name="Berlin A."/>
            <person name="Bessette D."/>
            <person name="Bloom T."/>
            <person name="Blye J."/>
            <person name="Boguslavskiy L."/>
            <person name="Bonnet C."/>
            <person name="Boukhgalter B."/>
            <person name="Bourzgui I."/>
            <person name="Brown A."/>
            <person name="Cahill P."/>
            <person name="Channer S."/>
            <person name="Cheshatsang Y."/>
            <person name="Chuda L."/>
            <person name="Citroen M."/>
            <person name="Collymore A."/>
            <person name="Cooke P."/>
            <person name="Costello M."/>
            <person name="D'Aco K."/>
            <person name="Daza R."/>
            <person name="De Haan G."/>
            <person name="DeGray S."/>
            <person name="DeMaso C."/>
            <person name="Dhargay N."/>
            <person name="Dooley K."/>
            <person name="Dooley E."/>
            <person name="Doricent M."/>
            <person name="Dorje P."/>
            <person name="Dorjee K."/>
            <person name="Dupes A."/>
            <person name="Elong R."/>
            <person name="Falk J."/>
            <person name="Farina A."/>
            <person name="Faro S."/>
            <person name="Ferguson D."/>
            <person name="Fisher S."/>
            <person name="Foley C.D."/>
            <person name="Franke A."/>
            <person name="Friedrich D."/>
            <person name="Gadbois L."/>
            <person name="Gearin G."/>
            <person name="Gearin C.R."/>
            <person name="Giannoukos G."/>
            <person name="Goode T."/>
            <person name="Graham J."/>
            <person name="Grandbois E."/>
            <person name="Grewal S."/>
            <person name="Gyaltsen K."/>
            <person name="Hafez N."/>
            <person name="Hagos B."/>
            <person name="Hall J."/>
            <person name="Henson C."/>
            <person name="Hollinger A."/>
            <person name="Honan T."/>
            <person name="Huard M.D."/>
            <person name="Hughes L."/>
            <person name="Hurhula B."/>
            <person name="Husby M.E."/>
            <person name="Kamat A."/>
            <person name="Kanga B."/>
            <person name="Kashin S."/>
            <person name="Khazanovich D."/>
            <person name="Kisner P."/>
            <person name="Lance K."/>
            <person name="Lara M."/>
            <person name="Lee W."/>
            <person name="Lennon N."/>
            <person name="Letendre F."/>
            <person name="LeVine R."/>
            <person name="Lipovsky A."/>
            <person name="Liu X."/>
            <person name="Liu J."/>
            <person name="Liu S."/>
            <person name="Lokyitsang T."/>
            <person name="Lokyitsang Y."/>
            <person name="Lubonja R."/>
            <person name="Lui A."/>
            <person name="MacDonald P."/>
            <person name="Magnisalis V."/>
            <person name="Maru K."/>
            <person name="Matthews C."/>
            <person name="McCusker W."/>
            <person name="McDonough S."/>
            <person name="Mehta T."/>
            <person name="Meldrim J."/>
            <person name="Meneus L."/>
            <person name="Mihai O."/>
            <person name="Mihalev A."/>
            <person name="Mihova T."/>
            <person name="Mittelman R."/>
            <person name="Mlenga V."/>
            <person name="Montmayeur A."/>
            <person name="Mulrain L."/>
            <person name="Navidi A."/>
            <person name="Naylor J."/>
            <person name="Negash T."/>
            <person name="Nguyen T."/>
            <person name="Nguyen N."/>
            <person name="Nicol R."/>
            <person name="Norbu C."/>
            <person name="Norbu N."/>
            <person name="Novod N."/>
            <person name="O'Neill B."/>
            <person name="Osman S."/>
            <person name="Markiewicz E."/>
            <person name="Oyono O.L."/>
            <person name="Patti C."/>
            <person name="Phunkhang P."/>
            <person name="Pierre F."/>
            <person name="Priest M."/>
            <person name="Raghuraman S."/>
            <person name="Rege F."/>
            <person name="Reyes R."/>
            <person name="Rise C."/>
            <person name="Rogov P."/>
            <person name="Ross K."/>
            <person name="Ryan E."/>
            <person name="Settipalli S."/>
            <person name="Shea T."/>
            <person name="Sherpa N."/>
            <person name="Shi L."/>
            <person name="Shih D."/>
            <person name="Sparrow T."/>
            <person name="Spaulding J."/>
            <person name="Stalker J."/>
            <person name="Stange-Thomann N."/>
            <person name="Stavropoulos S."/>
            <person name="Stone C."/>
            <person name="Strader C."/>
            <person name="Tesfaye S."/>
            <person name="Thomson T."/>
            <person name="Thoulutsang Y."/>
            <person name="Thoulutsang D."/>
            <person name="Topham K."/>
            <person name="Topping I."/>
            <person name="Tsamla T."/>
            <person name="Vassiliev H."/>
            <person name="Vo A."/>
            <person name="Wangchuk T."/>
            <person name="Wangdi T."/>
            <person name="Weiand M."/>
            <person name="Wilkinson J."/>
            <person name="Wilson A."/>
            <person name="Yadav S."/>
            <person name="Young G."/>
            <person name="Yu Q."/>
            <person name="Zembek L."/>
            <person name="Zhong D."/>
            <person name="Zimmer A."/>
            <person name="Zwirko Z."/>
            <person name="Jaffe D.B."/>
            <person name="Alvarez P."/>
            <person name="Brockman W."/>
            <person name="Butler J."/>
            <person name="Chin C."/>
            <person name="Gnerre S."/>
            <person name="Grabherr M."/>
            <person name="Kleber M."/>
            <person name="Mauceli E."/>
            <person name="MacCallum I."/>
        </authorList>
    </citation>
    <scope>NUCLEOTIDE SEQUENCE [LARGE SCALE GENOMIC DNA]</scope>
    <source>
        <strain evidence="19">Tucson 15287-2541.00</strain>
    </source>
</reference>
<dbReference type="PhylomeDB" id="B4JSS4"/>
<proteinExistence type="inferred from homology"/>
<keyword evidence="6 16" id="KW-0285">Flavoprotein</keyword>
<keyword evidence="7 16" id="KW-0288">FMN</keyword>
<dbReference type="HOGENOM" id="CLU_013640_4_0_1"/>
<feature type="domain" description="Dihydroorotate dehydrogenase catalytic" evidence="17">
    <location>
        <begin position="88"/>
        <end position="385"/>
    </location>
</feature>
<evidence type="ECO:0000256" key="1">
    <source>
        <dbReference type="ARBA" id="ARBA00004434"/>
    </source>
</evidence>
<evidence type="ECO:0000259" key="17">
    <source>
        <dbReference type="Pfam" id="PF01180"/>
    </source>
</evidence>
<gene>
    <name evidence="18" type="primary">Dgri\GH22897</name>
    <name evidence="18" type="ORF">Dgri_GH22897</name>
</gene>
<evidence type="ECO:0000256" key="9">
    <source>
        <dbReference type="ARBA" id="ARBA00022792"/>
    </source>
</evidence>
<dbReference type="InParanoid" id="B4JSS4"/>
<dbReference type="PROSITE" id="PS00911">
    <property type="entry name" value="DHODEHASE_1"/>
    <property type="match status" value="1"/>
</dbReference>
<dbReference type="PANTHER" id="PTHR48109">
    <property type="entry name" value="DIHYDROOROTATE DEHYDROGENASE (QUINONE), MITOCHONDRIAL-RELATED"/>
    <property type="match status" value="1"/>
</dbReference>
<dbReference type="GO" id="GO:0005758">
    <property type="term" value="C:mitochondrial intermembrane space"/>
    <property type="evidence" value="ECO:0007669"/>
    <property type="project" value="EnsemblMetazoa"/>
</dbReference>
<comment type="subcellular location">
    <subcellularLocation>
        <location evidence="1 16">Mitochondrion inner membrane</location>
        <topology evidence="1 16">Single-pass membrane protein</topology>
    </subcellularLocation>
</comment>
<dbReference type="InterPro" id="IPR005719">
    <property type="entry name" value="Dihydroorotate_DH_2"/>
</dbReference>
<protein>
    <recommendedName>
        <fullName evidence="5 16">Dihydroorotate dehydrogenase (quinone), mitochondrial</fullName>
        <shortName evidence="16">DHOdehase</shortName>
        <ecNumber evidence="4 16">1.3.5.2</ecNumber>
    </recommendedName>
</protein>
<dbReference type="GO" id="GO:0044205">
    <property type="term" value="P:'de novo' UMP biosynthetic process"/>
    <property type="evidence" value="ECO:0007669"/>
    <property type="project" value="UniProtKB-UniPathway"/>
</dbReference>
<dbReference type="AlphaFoldDB" id="B4JSS4"/>
<evidence type="ECO:0000256" key="7">
    <source>
        <dbReference type="ARBA" id="ARBA00022643"/>
    </source>
</evidence>
<keyword evidence="19" id="KW-1185">Reference proteome</keyword>
<dbReference type="GO" id="GO:0005743">
    <property type="term" value="C:mitochondrial inner membrane"/>
    <property type="evidence" value="ECO:0007669"/>
    <property type="project" value="UniProtKB-SubCell"/>
</dbReference>
<evidence type="ECO:0000256" key="2">
    <source>
        <dbReference type="ARBA" id="ARBA00005161"/>
    </source>
</evidence>
<dbReference type="FunCoup" id="B4JSS4">
    <property type="interactions" value="833"/>
</dbReference>
<keyword evidence="10" id="KW-0809">Transit peptide</keyword>
<keyword evidence="13 16" id="KW-0496">Mitochondrion</keyword>
<evidence type="ECO:0000256" key="5">
    <source>
        <dbReference type="ARBA" id="ARBA00017599"/>
    </source>
</evidence>
<dbReference type="SUPFAM" id="SSF51395">
    <property type="entry name" value="FMN-linked oxidoreductases"/>
    <property type="match status" value="1"/>
</dbReference>
<evidence type="ECO:0000256" key="11">
    <source>
        <dbReference type="ARBA" id="ARBA00022989"/>
    </source>
</evidence>
<dbReference type="eggNOG" id="KOG1436">
    <property type="taxonomic scope" value="Eukaryota"/>
</dbReference>
<sequence length="406" mass="44320">MAPLSSFLKMVLQKTQKINRLRSLGIVTAGATALLAGLTAYNNQDHLFGTFVMPAIRLLPAEASHNLAVLACKYRLYPASEQMDDLNLHSTFFGRLISNPIGIAAGFDKNAEAVIGLKDLGFGFIEVGSVTPLPQPGNPKPRVFRLSEDRAIINRYGFNSDGHQLVAERLREFRQREDFNAVVGVNLGRNRDSLTPISDYVQGVLELGPVADYLVVNVSSPNTKGLRDMQCKKELTTLLEAVTRARTELKTNPKVPILLKISPDLALDDLKDIVAVINTKQCRVDGLIVSNTTVARENISASKLANETGGLSGEPLRQRSTELIAQMYALTKGRVPIIGVGGVASGHDAFEKIEAGASFVQIYTALVYEGPDLVDRIKEDLSQQLNERGFKNVRDAVGSNHLQYLP</sequence>
<comment type="catalytic activity">
    <reaction evidence="15 16">
        <text>(S)-dihydroorotate + a quinone = orotate + a quinol</text>
        <dbReference type="Rhea" id="RHEA:30187"/>
        <dbReference type="ChEBI" id="CHEBI:24646"/>
        <dbReference type="ChEBI" id="CHEBI:30839"/>
        <dbReference type="ChEBI" id="CHEBI:30864"/>
        <dbReference type="ChEBI" id="CHEBI:132124"/>
        <dbReference type="EC" id="1.3.5.2"/>
    </reaction>
</comment>
<keyword evidence="12 16" id="KW-0560">Oxidoreductase</keyword>
<evidence type="ECO:0000313" key="19">
    <source>
        <dbReference type="Proteomes" id="UP000001070"/>
    </source>
</evidence>
<evidence type="ECO:0000256" key="10">
    <source>
        <dbReference type="ARBA" id="ARBA00022946"/>
    </source>
</evidence>
<evidence type="ECO:0000256" key="15">
    <source>
        <dbReference type="ARBA" id="ARBA00048639"/>
    </source>
</evidence>
<name>B4JSS4_DROGR</name>
<organism evidence="19">
    <name type="scientific">Drosophila grimshawi</name>
    <name type="common">Hawaiian fruit fly</name>
    <name type="synonym">Idiomyia grimshawi</name>
    <dbReference type="NCBI Taxonomy" id="7222"/>
    <lineage>
        <taxon>Eukaryota</taxon>
        <taxon>Metazoa</taxon>
        <taxon>Ecdysozoa</taxon>
        <taxon>Arthropoda</taxon>
        <taxon>Hexapoda</taxon>
        <taxon>Insecta</taxon>
        <taxon>Pterygota</taxon>
        <taxon>Neoptera</taxon>
        <taxon>Endopterygota</taxon>
        <taxon>Diptera</taxon>
        <taxon>Brachycera</taxon>
        <taxon>Muscomorpha</taxon>
        <taxon>Ephydroidea</taxon>
        <taxon>Drosophilidae</taxon>
        <taxon>Drosophila</taxon>
        <taxon>Hawaiian Drosophila</taxon>
    </lineage>
</organism>
<dbReference type="InterPro" id="IPR050074">
    <property type="entry name" value="DHO_dehydrogenase"/>
</dbReference>
<dbReference type="NCBIfam" id="NF003645">
    <property type="entry name" value="PRK05286.1-2"/>
    <property type="match status" value="1"/>
</dbReference>
<dbReference type="SMR" id="B4JSS4"/>
<evidence type="ECO:0000313" key="18">
    <source>
        <dbReference type="EMBL" id="EDV94814.1"/>
    </source>
</evidence>
<evidence type="ECO:0000256" key="16">
    <source>
        <dbReference type="RuleBase" id="RU361255"/>
    </source>
</evidence>
<evidence type="ECO:0000256" key="14">
    <source>
        <dbReference type="ARBA" id="ARBA00023136"/>
    </source>
</evidence>
<evidence type="ECO:0000256" key="12">
    <source>
        <dbReference type="ARBA" id="ARBA00023002"/>
    </source>
</evidence>
<dbReference type="UniPathway" id="UPA00070">
    <property type="reaction ID" value="UER00946"/>
</dbReference>
<dbReference type="PANTHER" id="PTHR48109:SF4">
    <property type="entry name" value="DIHYDROOROTATE DEHYDROGENASE (QUINONE), MITOCHONDRIAL"/>
    <property type="match status" value="1"/>
</dbReference>
<evidence type="ECO:0000256" key="6">
    <source>
        <dbReference type="ARBA" id="ARBA00022630"/>
    </source>
</evidence>
<dbReference type="EC" id="1.3.5.2" evidence="4 16"/>
<dbReference type="NCBIfam" id="NF003652">
    <property type="entry name" value="PRK05286.2-5"/>
    <property type="match status" value="1"/>
</dbReference>
<dbReference type="InterPro" id="IPR013785">
    <property type="entry name" value="Aldolase_TIM"/>
</dbReference>
<dbReference type="Proteomes" id="UP000001070">
    <property type="component" value="Unassembled WGS sequence"/>
</dbReference>
<dbReference type="GO" id="GO:0006207">
    <property type="term" value="P:'de novo' pyrimidine nucleobase biosynthetic process"/>
    <property type="evidence" value="ECO:0007669"/>
    <property type="project" value="InterPro"/>
</dbReference>
<dbReference type="OrthoDB" id="14784at2759"/>
<comment type="cofactor">
    <cofactor evidence="16">
        <name>FMN</name>
        <dbReference type="ChEBI" id="CHEBI:58210"/>
    </cofactor>
    <text evidence="16">Binds 1 FMN per subunit.</text>
</comment>
<dbReference type="FunFam" id="3.20.20.70:FF:000066">
    <property type="entry name" value="Dihydroorotate dehydrogenase (quinone), mitochondrial"/>
    <property type="match status" value="1"/>
</dbReference>
<dbReference type="KEGG" id="dgr:6567862"/>
<keyword evidence="14" id="KW-0472">Membrane</keyword>
<dbReference type="PROSITE" id="PS00912">
    <property type="entry name" value="DHODEHASE_2"/>
    <property type="match status" value="1"/>
</dbReference>
<evidence type="ECO:0000256" key="3">
    <source>
        <dbReference type="ARBA" id="ARBA00005359"/>
    </source>
</evidence>
<keyword evidence="11" id="KW-1133">Transmembrane helix</keyword>
<dbReference type="STRING" id="7222.B4JSS4"/>
<keyword evidence="9 16" id="KW-0999">Mitochondrion inner membrane</keyword>
<keyword evidence="8" id="KW-0812">Transmembrane</keyword>
<dbReference type="OMA" id="ERIKMGA"/>
<dbReference type="NCBIfam" id="TIGR01036">
    <property type="entry name" value="pyrD_sub2"/>
    <property type="match status" value="1"/>
</dbReference>
<dbReference type="InterPro" id="IPR005720">
    <property type="entry name" value="Dihydroorotate_DH_cat"/>
</dbReference>
<comment type="similarity">
    <text evidence="3 16">Belongs to the dihydroorotate dehydrogenase family. Type 2 subfamily.</text>
</comment>
<dbReference type="CDD" id="cd04738">
    <property type="entry name" value="DHOD_2_like"/>
    <property type="match status" value="1"/>
</dbReference>
<comment type="pathway">
    <text evidence="2 16">Pyrimidine metabolism; UMP biosynthesis via de novo pathway; orotate from (S)-dihydroorotate (quinone route): step 1/1.</text>
</comment>
<evidence type="ECO:0000256" key="8">
    <source>
        <dbReference type="ARBA" id="ARBA00022692"/>
    </source>
</evidence>
<accession>B4JSS4</accession>